<dbReference type="Proteomes" id="UP000483820">
    <property type="component" value="Chromosome III"/>
</dbReference>
<proteinExistence type="predicted"/>
<organism evidence="2 3">
    <name type="scientific">Caenorhabditis remanei</name>
    <name type="common">Caenorhabditis vulgaris</name>
    <dbReference type="NCBI Taxonomy" id="31234"/>
    <lineage>
        <taxon>Eukaryota</taxon>
        <taxon>Metazoa</taxon>
        <taxon>Ecdysozoa</taxon>
        <taxon>Nematoda</taxon>
        <taxon>Chromadorea</taxon>
        <taxon>Rhabditida</taxon>
        <taxon>Rhabditina</taxon>
        <taxon>Rhabditomorpha</taxon>
        <taxon>Rhabditoidea</taxon>
        <taxon>Rhabditidae</taxon>
        <taxon>Peloderinae</taxon>
        <taxon>Caenorhabditis</taxon>
    </lineage>
</organism>
<reference evidence="2 3" key="1">
    <citation type="submission" date="2019-12" db="EMBL/GenBank/DDBJ databases">
        <title>Chromosome-level assembly of the Caenorhabditis remanei genome.</title>
        <authorList>
            <person name="Teterina A.A."/>
            <person name="Willis J.H."/>
            <person name="Phillips P.C."/>
        </authorList>
    </citation>
    <scope>NUCLEOTIDE SEQUENCE [LARGE SCALE GENOMIC DNA]</scope>
    <source>
        <strain evidence="2 3">PX506</strain>
        <tissue evidence="2">Whole organism</tissue>
    </source>
</reference>
<name>A0A6A5H384_CAERE</name>
<accession>A0A6A5H384</accession>
<keyword evidence="1" id="KW-1133">Transmembrane helix</keyword>
<keyword evidence="1" id="KW-0812">Transmembrane</keyword>
<evidence type="ECO:0000313" key="2">
    <source>
        <dbReference type="EMBL" id="KAF1761435.1"/>
    </source>
</evidence>
<dbReference type="AlphaFoldDB" id="A0A6A5H384"/>
<dbReference type="RefSeq" id="XP_053587067.1">
    <property type="nucleotide sequence ID" value="XM_053727490.1"/>
</dbReference>
<sequence length="71" mass="8241">MVNHDSLQTVMNNSPVKRSIADDSSIVIEKDEGEKRIEEVLIEVERFVVNVFQWTCLIILVFTAIIYQLFL</sequence>
<evidence type="ECO:0000256" key="1">
    <source>
        <dbReference type="SAM" id="Phobius"/>
    </source>
</evidence>
<protein>
    <submittedName>
        <fullName evidence="2">Uncharacterized protein</fullName>
    </submittedName>
</protein>
<dbReference type="EMBL" id="WUAV01000003">
    <property type="protein sequence ID" value="KAF1761435.1"/>
    <property type="molecule type" value="Genomic_DNA"/>
</dbReference>
<dbReference type="KEGG" id="crq:GCK72_009691"/>
<dbReference type="CTD" id="78774914"/>
<feature type="transmembrane region" description="Helical" evidence="1">
    <location>
        <begin position="51"/>
        <end position="70"/>
    </location>
</feature>
<comment type="caution">
    <text evidence="2">The sequence shown here is derived from an EMBL/GenBank/DDBJ whole genome shotgun (WGS) entry which is preliminary data.</text>
</comment>
<dbReference type="GeneID" id="78774914"/>
<keyword evidence="1" id="KW-0472">Membrane</keyword>
<gene>
    <name evidence="2" type="ORF">GCK72_009691</name>
</gene>
<evidence type="ECO:0000313" key="3">
    <source>
        <dbReference type="Proteomes" id="UP000483820"/>
    </source>
</evidence>